<dbReference type="Pfam" id="PF00654">
    <property type="entry name" value="Voltage_CLC"/>
    <property type="match status" value="1"/>
</dbReference>
<feature type="transmembrane region" description="Helical" evidence="10">
    <location>
        <begin position="236"/>
        <end position="258"/>
    </location>
</feature>
<dbReference type="EMBL" id="JBELQE010000030">
    <property type="protein sequence ID" value="MER2249143.1"/>
    <property type="molecule type" value="Genomic_DNA"/>
</dbReference>
<name>A0ABV1QIE9_9HYPH</name>
<keyword evidence="5" id="KW-0406">Ion transport</keyword>
<evidence type="ECO:0000256" key="6">
    <source>
        <dbReference type="ARBA" id="ARBA00023136"/>
    </source>
</evidence>
<dbReference type="SUPFAM" id="SSF81340">
    <property type="entry name" value="Clc chloride channel"/>
    <property type="match status" value="1"/>
</dbReference>
<feature type="transmembrane region" description="Helical" evidence="10">
    <location>
        <begin position="278"/>
        <end position="300"/>
    </location>
</feature>
<evidence type="ECO:0000256" key="9">
    <source>
        <dbReference type="ARBA" id="ARBA00023303"/>
    </source>
</evidence>
<protein>
    <submittedName>
        <fullName evidence="11">Chloride channel protein</fullName>
    </submittedName>
</protein>
<dbReference type="InterPro" id="IPR014743">
    <property type="entry name" value="Cl-channel_core"/>
</dbReference>
<evidence type="ECO:0000256" key="5">
    <source>
        <dbReference type="ARBA" id="ARBA00023065"/>
    </source>
</evidence>
<gene>
    <name evidence="11" type="ORF">ABS772_04355</name>
</gene>
<evidence type="ECO:0000256" key="1">
    <source>
        <dbReference type="ARBA" id="ARBA00004141"/>
    </source>
</evidence>
<keyword evidence="9" id="KW-0407">Ion channel</keyword>
<evidence type="ECO:0000256" key="7">
    <source>
        <dbReference type="ARBA" id="ARBA00023173"/>
    </source>
</evidence>
<feature type="transmembrane region" description="Helical" evidence="10">
    <location>
        <begin position="369"/>
        <end position="395"/>
    </location>
</feature>
<evidence type="ECO:0000256" key="10">
    <source>
        <dbReference type="SAM" id="Phobius"/>
    </source>
</evidence>
<organism evidence="11 12">
    <name type="scientific">Methylorubrum podarium</name>
    <dbReference type="NCBI Taxonomy" id="200476"/>
    <lineage>
        <taxon>Bacteria</taxon>
        <taxon>Pseudomonadati</taxon>
        <taxon>Pseudomonadota</taxon>
        <taxon>Alphaproteobacteria</taxon>
        <taxon>Hyphomicrobiales</taxon>
        <taxon>Methylobacteriaceae</taxon>
        <taxon>Methylorubrum</taxon>
    </lineage>
</organism>
<evidence type="ECO:0000256" key="8">
    <source>
        <dbReference type="ARBA" id="ARBA00023214"/>
    </source>
</evidence>
<keyword evidence="8" id="KW-0868">Chloride</keyword>
<reference evidence="11 12" key="1">
    <citation type="submission" date="2024-06" db="EMBL/GenBank/DDBJ databases">
        <authorList>
            <person name="Campbell A.G."/>
        </authorList>
    </citation>
    <scope>NUCLEOTIDE SEQUENCE [LARGE SCALE GENOMIC DNA]</scope>
    <source>
        <strain evidence="11 12">EM12</strain>
    </source>
</reference>
<dbReference type="RefSeq" id="WP_350392436.1">
    <property type="nucleotide sequence ID" value="NZ_JBELQE010000030.1"/>
</dbReference>
<keyword evidence="7" id="KW-0869">Chloride channel</keyword>
<dbReference type="PANTHER" id="PTHR43427">
    <property type="entry name" value="CHLORIDE CHANNEL PROTEIN CLC-E"/>
    <property type="match status" value="1"/>
</dbReference>
<evidence type="ECO:0000256" key="4">
    <source>
        <dbReference type="ARBA" id="ARBA00022989"/>
    </source>
</evidence>
<dbReference type="Gene3D" id="1.10.3080.10">
    <property type="entry name" value="Clc chloride channel"/>
    <property type="match status" value="1"/>
</dbReference>
<sequence length="445" mass="45375">MRRPPSDLSVALRRLRGVSGDAWTIWRRRALFLAGGICVGLAAVLMAKAADATQAVFRQTLDVSPVLALLLCPAGFALAAWLARTVFPNSQGSGIPQVIAARALDDGPARHALISLKVAAGKIVVMCLGLLCGASIGREGPTVQVGAAIMATLGRLSPERMRGLLLAGGAAGVAAAFNTPLAGIVFGIEELGRAYDRRGSALIVAAIVAAGLTSLTILGDYTYFGTSDAGLSLASGWLAVPLIGVAGGLAGGLFSRIVIGFGRGLPGRAGAWIERRPILFATLCGLGVALCGLASGGAVYGTGYEEARGILHGESDPRWEFAPLKFVATVLSSISGIPGGLFAPSLAVGAGLGAQASLVMPQLLGPTPLGALVLIGMTAYLTGVLQAPITSFVIVTEMTQNHSMVIPLMLAALIADAVSKSVCRGGLYHTLAELIVRRAAGERSP</sequence>
<keyword evidence="12" id="KW-1185">Reference proteome</keyword>
<comment type="caution">
    <text evidence="11">The sequence shown here is derived from an EMBL/GenBank/DDBJ whole genome shotgun (WGS) entry which is preliminary data.</text>
</comment>
<comment type="subcellular location">
    <subcellularLocation>
        <location evidence="1">Membrane</location>
        <topology evidence="1">Multi-pass membrane protein</topology>
    </subcellularLocation>
</comment>
<keyword evidence="4 10" id="KW-1133">Transmembrane helix</keyword>
<accession>A0ABV1QIE9</accession>
<feature type="transmembrane region" description="Helical" evidence="10">
    <location>
        <begin position="65"/>
        <end position="83"/>
    </location>
</feature>
<dbReference type="PANTHER" id="PTHR43427:SF6">
    <property type="entry name" value="CHLORIDE CHANNEL PROTEIN CLC-E"/>
    <property type="match status" value="1"/>
</dbReference>
<feature type="transmembrane region" description="Helical" evidence="10">
    <location>
        <begin position="200"/>
        <end position="224"/>
    </location>
</feature>
<evidence type="ECO:0000256" key="2">
    <source>
        <dbReference type="ARBA" id="ARBA00022448"/>
    </source>
</evidence>
<evidence type="ECO:0000313" key="12">
    <source>
        <dbReference type="Proteomes" id="UP001480955"/>
    </source>
</evidence>
<evidence type="ECO:0000256" key="3">
    <source>
        <dbReference type="ARBA" id="ARBA00022692"/>
    </source>
</evidence>
<keyword evidence="6 10" id="KW-0472">Membrane</keyword>
<dbReference type="InterPro" id="IPR050368">
    <property type="entry name" value="ClC-type_chloride_channel"/>
</dbReference>
<keyword evidence="3 10" id="KW-0812">Transmembrane</keyword>
<evidence type="ECO:0000313" key="11">
    <source>
        <dbReference type="EMBL" id="MER2249143.1"/>
    </source>
</evidence>
<feature type="transmembrane region" description="Helical" evidence="10">
    <location>
        <begin position="164"/>
        <end position="188"/>
    </location>
</feature>
<keyword evidence="2" id="KW-0813">Transport</keyword>
<dbReference type="CDD" id="cd01034">
    <property type="entry name" value="EriC_like"/>
    <property type="match status" value="1"/>
</dbReference>
<dbReference type="Proteomes" id="UP001480955">
    <property type="component" value="Unassembled WGS sequence"/>
</dbReference>
<proteinExistence type="predicted"/>
<dbReference type="PRINTS" id="PR00762">
    <property type="entry name" value="CLCHANNEL"/>
</dbReference>
<dbReference type="InterPro" id="IPR001807">
    <property type="entry name" value="ClC"/>
</dbReference>